<name>A0A4Y2P1E4_ARAVE</name>
<reference evidence="2 3" key="1">
    <citation type="journal article" date="2019" name="Sci. Rep.">
        <title>Orb-weaving spider Araneus ventricosus genome elucidates the spidroin gene catalogue.</title>
        <authorList>
            <person name="Kono N."/>
            <person name="Nakamura H."/>
            <person name="Ohtoshi R."/>
            <person name="Moran D.A.P."/>
            <person name="Shinohara A."/>
            <person name="Yoshida Y."/>
            <person name="Fujiwara M."/>
            <person name="Mori M."/>
            <person name="Tomita M."/>
            <person name="Arakawa K."/>
        </authorList>
    </citation>
    <scope>NUCLEOTIDE SEQUENCE [LARGE SCALE GENOMIC DNA]</scope>
</reference>
<proteinExistence type="predicted"/>
<evidence type="ECO:0000313" key="3">
    <source>
        <dbReference type="Proteomes" id="UP000499080"/>
    </source>
</evidence>
<organism evidence="2 3">
    <name type="scientific">Araneus ventricosus</name>
    <name type="common">Orbweaver spider</name>
    <name type="synonym">Epeira ventricosa</name>
    <dbReference type="NCBI Taxonomy" id="182803"/>
    <lineage>
        <taxon>Eukaryota</taxon>
        <taxon>Metazoa</taxon>
        <taxon>Ecdysozoa</taxon>
        <taxon>Arthropoda</taxon>
        <taxon>Chelicerata</taxon>
        <taxon>Arachnida</taxon>
        <taxon>Araneae</taxon>
        <taxon>Araneomorphae</taxon>
        <taxon>Entelegynae</taxon>
        <taxon>Araneoidea</taxon>
        <taxon>Araneidae</taxon>
        <taxon>Araneus</taxon>
    </lineage>
</organism>
<accession>A0A4Y2P1E4</accession>
<comment type="caution">
    <text evidence="2">The sequence shown here is derived from an EMBL/GenBank/DDBJ whole genome shotgun (WGS) entry which is preliminary data.</text>
</comment>
<dbReference type="EMBL" id="BGPR01010079">
    <property type="protein sequence ID" value="GBN44137.1"/>
    <property type="molecule type" value="Genomic_DNA"/>
</dbReference>
<keyword evidence="3" id="KW-1185">Reference proteome</keyword>
<dbReference type="AlphaFoldDB" id="A0A4Y2P1E4"/>
<feature type="compositionally biased region" description="Basic and acidic residues" evidence="1">
    <location>
        <begin position="16"/>
        <end position="30"/>
    </location>
</feature>
<evidence type="ECO:0000313" key="2">
    <source>
        <dbReference type="EMBL" id="GBN44137.1"/>
    </source>
</evidence>
<sequence>MINENGKKSNKKRKEKINQELRERQTRAAERVVPPKLSSEIHPLSNSELSVRRKKQPLRSNRIKTVSFSDLLQKLYQEEIFRSEILQL</sequence>
<gene>
    <name evidence="2" type="ORF">AVEN_59061_1</name>
</gene>
<evidence type="ECO:0000256" key="1">
    <source>
        <dbReference type="SAM" id="MobiDB-lite"/>
    </source>
</evidence>
<feature type="region of interest" description="Disordered" evidence="1">
    <location>
        <begin position="1"/>
        <end position="56"/>
    </location>
</feature>
<protein>
    <submittedName>
        <fullName evidence="2">Uncharacterized protein</fullName>
    </submittedName>
</protein>
<dbReference type="Proteomes" id="UP000499080">
    <property type="component" value="Unassembled WGS sequence"/>
</dbReference>